<accession>A0A371AR09</accession>
<dbReference type="InterPro" id="IPR054331">
    <property type="entry name" value="LiaF_TM"/>
</dbReference>
<feature type="transmembrane region" description="Helical" evidence="1">
    <location>
        <begin position="81"/>
        <end position="97"/>
    </location>
</feature>
<comment type="caution">
    <text evidence="3">The sequence shown here is derived from an EMBL/GenBank/DDBJ whole genome shotgun (WGS) entry which is preliminary data.</text>
</comment>
<keyword evidence="1" id="KW-1133">Transmembrane helix</keyword>
<keyword evidence="1" id="KW-0812">Transmembrane</keyword>
<dbReference type="Pfam" id="PF22570">
    <property type="entry name" value="LiaF-TM"/>
    <property type="match status" value="1"/>
</dbReference>
<proteinExistence type="predicted"/>
<organism evidence="3 4">
    <name type="scientific">Anaerosacchariphilus polymeriproducens</name>
    <dbReference type="NCBI Taxonomy" id="1812858"/>
    <lineage>
        <taxon>Bacteria</taxon>
        <taxon>Bacillati</taxon>
        <taxon>Bacillota</taxon>
        <taxon>Clostridia</taxon>
        <taxon>Lachnospirales</taxon>
        <taxon>Lachnospiraceae</taxon>
        <taxon>Anaerosacchariphilus</taxon>
    </lineage>
</organism>
<evidence type="ECO:0000313" key="4">
    <source>
        <dbReference type="Proteomes" id="UP000255036"/>
    </source>
</evidence>
<gene>
    <name evidence="3" type="ORF">DWV06_15675</name>
</gene>
<feature type="domain" description="LiaF transmembrane" evidence="2">
    <location>
        <begin position="7"/>
        <end position="102"/>
    </location>
</feature>
<evidence type="ECO:0000256" key="1">
    <source>
        <dbReference type="SAM" id="Phobius"/>
    </source>
</evidence>
<sequence length="232" mass="26108">MKKKDIFWGLLLIIAAVLIIVNKLGFYTNISMFEVVATIILLGILIKSIIHISFPGILFPAAFLCIIYADEWNITQLTPWSVLLTALLGSIGLSMIFKKHRFYKHHCNFHKENFSEVINHPDESEVNCSVSFSSSMKYINTDRFERANIKSSFGAMKVYFDNAVIQSQNAEIYLDVSFSGVELYIPKTWKVVNEVSASFGAVSEKNSKIVSDFPVVTIKGKVSFGGVEIIYI</sequence>
<evidence type="ECO:0000313" key="3">
    <source>
        <dbReference type="EMBL" id="RDU21974.1"/>
    </source>
</evidence>
<keyword evidence="1" id="KW-0472">Membrane</keyword>
<keyword evidence="4" id="KW-1185">Reference proteome</keyword>
<dbReference type="AlphaFoldDB" id="A0A371AR09"/>
<protein>
    <recommendedName>
        <fullName evidence="2">LiaF transmembrane domain-containing protein</fullName>
    </recommendedName>
</protein>
<reference evidence="3 4" key="1">
    <citation type="submission" date="2018-07" db="EMBL/GenBank/DDBJ databases">
        <title>Anaerosacharophilus polymeroproducens gen. nov. sp. nov., an anaerobic bacterium isolated from salt field.</title>
        <authorList>
            <person name="Kim W."/>
            <person name="Yang S.-H."/>
            <person name="Oh J."/>
            <person name="Lee J.-H."/>
            <person name="Kwon K.K."/>
        </authorList>
    </citation>
    <scope>NUCLEOTIDE SEQUENCE [LARGE SCALE GENOMIC DNA]</scope>
    <source>
        <strain evidence="3 4">MCWD5</strain>
    </source>
</reference>
<dbReference type="Proteomes" id="UP000255036">
    <property type="component" value="Unassembled WGS sequence"/>
</dbReference>
<dbReference type="RefSeq" id="WP_115483137.1">
    <property type="nucleotide sequence ID" value="NZ_QRCT01000050.1"/>
</dbReference>
<feature type="transmembrane region" description="Helical" evidence="1">
    <location>
        <begin position="39"/>
        <end position="69"/>
    </location>
</feature>
<dbReference type="OrthoDB" id="2249781at2"/>
<feature type="transmembrane region" description="Helical" evidence="1">
    <location>
        <begin position="6"/>
        <end position="27"/>
    </location>
</feature>
<dbReference type="EMBL" id="QRCT01000050">
    <property type="protein sequence ID" value="RDU21974.1"/>
    <property type="molecule type" value="Genomic_DNA"/>
</dbReference>
<name>A0A371AR09_9FIRM</name>
<evidence type="ECO:0000259" key="2">
    <source>
        <dbReference type="Pfam" id="PF22570"/>
    </source>
</evidence>